<accession>A0A979G8A8</accession>
<dbReference type="GO" id="GO:0009055">
    <property type="term" value="F:electron transfer activity"/>
    <property type="evidence" value="ECO:0007669"/>
    <property type="project" value="InterPro"/>
</dbReference>
<dbReference type="Pfam" id="PF13442">
    <property type="entry name" value="Cytochrome_CBB3"/>
    <property type="match status" value="1"/>
</dbReference>
<keyword evidence="8" id="KW-0732">Signal</keyword>
<feature type="transmembrane region" description="Helical" evidence="7">
    <location>
        <begin position="246"/>
        <end position="267"/>
    </location>
</feature>
<sequence length="284" mass="31416">MQPIRLTLSFVLCLLLTAAFTASEEEGRALYDHHCARCHGTDGARGLFGAKNLQKSQLSDSAILLQISNGRRIMPAFRKRITPDQMTAIANYIKSFRTSYMTSRKTNPMFTFPHIIMIATAVTTALISGLFYAWSCSVIPGLAKVSDSTYLEAMQQMNRAILNPVFFLSFMGTVFLLPLCTYLQYGPVLSARFWLLLLASLIYLGGTFGVTMFGNVPLNNMLDAVQLSGATSADLATMRIKFEQPWIYLHTIRTIANVIALILVVIACLSPSPVAEPIAYLHRS</sequence>
<keyword evidence="7" id="KW-0472">Membrane</keyword>
<keyword evidence="7" id="KW-0812">Transmembrane</keyword>
<dbReference type="PROSITE" id="PS51007">
    <property type="entry name" value="CYTC"/>
    <property type="match status" value="1"/>
</dbReference>
<evidence type="ECO:0000313" key="11">
    <source>
        <dbReference type="Proteomes" id="UP000002215"/>
    </source>
</evidence>
<feature type="transmembrane region" description="Helical" evidence="7">
    <location>
        <begin position="160"/>
        <end position="185"/>
    </location>
</feature>
<feature type="domain" description="Cytochrome c" evidence="9">
    <location>
        <begin position="22"/>
        <end position="97"/>
    </location>
</feature>
<dbReference type="Gene3D" id="1.10.760.10">
    <property type="entry name" value="Cytochrome c-like domain"/>
    <property type="match status" value="1"/>
</dbReference>
<reference evidence="11" key="1">
    <citation type="submission" date="2009-08" db="EMBL/GenBank/DDBJ databases">
        <title>The complete genome of Chitinophaga pinensis DSM 2588.</title>
        <authorList>
            <consortium name="US DOE Joint Genome Institute (JGI-PGF)"/>
            <person name="Lucas S."/>
            <person name="Copeland A."/>
            <person name="Lapidus A."/>
            <person name="Glavina del Rio T."/>
            <person name="Dalin E."/>
            <person name="Tice H."/>
            <person name="Bruce D."/>
            <person name="Goodwin L."/>
            <person name="Pitluck S."/>
            <person name="Kyrpides N."/>
            <person name="Mavromatis K."/>
            <person name="Ivanova N."/>
            <person name="Mikhailova N."/>
            <person name="Sims D."/>
            <person name="Meinche L."/>
            <person name="Brettin T."/>
            <person name="Detter J.C."/>
            <person name="Han C."/>
            <person name="Larimer F."/>
            <person name="Land M."/>
            <person name="Hauser L."/>
            <person name="Markowitz V."/>
            <person name="Cheng J.-F."/>
            <person name="Hugenholtz P."/>
            <person name="Woyke T."/>
            <person name="Wu D."/>
            <person name="Spring S."/>
            <person name="Klenk H.-P."/>
            <person name="Eisen J.A."/>
        </authorList>
    </citation>
    <scope>NUCLEOTIDE SEQUENCE [LARGE SCALE GENOMIC DNA]</scope>
    <source>
        <strain evidence="11">ATCC 43595 / DSM 2588 / LMG 13176 / NBRC 15968 / NCIMB 11800 / UQM 2034</strain>
    </source>
</reference>
<evidence type="ECO:0000256" key="6">
    <source>
        <dbReference type="PROSITE-ProRule" id="PRU00433"/>
    </source>
</evidence>
<feature type="chain" id="PRO_5038021862" evidence="8">
    <location>
        <begin position="25"/>
        <end position="284"/>
    </location>
</feature>
<dbReference type="PRINTS" id="PR00605">
    <property type="entry name" value="CYTCHROMECIC"/>
</dbReference>
<dbReference type="InterPro" id="IPR036909">
    <property type="entry name" value="Cyt_c-like_dom_sf"/>
</dbReference>
<dbReference type="EMBL" id="CP001699">
    <property type="protein sequence ID" value="ACU62532.1"/>
    <property type="molecule type" value="Genomic_DNA"/>
</dbReference>
<dbReference type="InterPro" id="IPR013901">
    <property type="entry name" value="Anthrone_oxy"/>
</dbReference>
<evidence type="ECO:0000256" key="4">
    <source>
        <dbReference type="ARBA" id="ARBA00022982"/>
    </source>
</evidence>
<evidence type="ECO:0000256" key="2">
    <source>
        <dbReference type="ARBA" id="ARBA00022617"/>
    </source>
</evidence>
<reference evidence="10 11" key="2">
    <citation type="journal article" date="2010" name="Stand. Genomic Sci.">
        <title>Complete genome sequence of Chitinophaga pinensis type strain (UQM 2034).</title>
        <authorList>
            <person name="Glavina Del Rio T."/>
            <person name="Abt B."/>
            <person name="Spring S."/>
            <person name="Lapidus A."/>
            <person name="Nolan M."/>
            <person name="Tice H."/>
            <person name="Copeland A."/>
            <person name="Cheng J.F."/>
            <person name="Chen F."/>
            <person name="Bruce D."/>
            <person name="Goodwin L."/>
            <person name="Pitluck S."/>
            <person name="Ivanova N."/>
            <person name="Mavromatis K."/>
            <person name="Mikhailova N."/>
            <person name="Pati A."/>
            <person name="Chen A."/>
            <person name="Palaniappan K."/>
            <person name="Land M."/>
            <person name="Hauser L."/>
            <person name="Chang Y.J."/>
            <person name="Jeffries C.D."/>
            <person name="Chain P."/>
            <person name="Saunders E."/>
            <person name="Detter J.C."/>
            <person name="Brettin T."/>
            <person name="Rohde M."/>
            <person name="Goker M."/>
            <person name="Bristow J."/>
            <person name="Eisen J.A."/>
            <person name="Markowitz V."/>
            <person name="Hugenholtz P."/>
            <person name="Kyrpides N.C."/>
            <person name="Klenk H.P."/>
            <person name="Lucas S."/>
        </authorList>
    </citation>
    <scope>NUCLEOTIDE SEQUENCE [LARGE SCALE GENOMIC DNA]</scope>
    <source>
        <strain evidence="11">ATCC 43595 / DSM 2588 / LMG 13176 / NBRC 15968 / NCIMB 11800 / UQM 2034</strain>
    </source>
</reference>
<dbReference type="Proteomes" id="UP000002215">
    <property type="component" value="Chromosome"/>
</dbReference>
<evidence type="ECO:0000256" key="7">
    <source>
        <dbReference type="SAM" id="Phobius"/>
    </source>
</evidence>
<dbReference type="RefSeq" id="WP_012792700.1">
    <property type="nucleotide sequence ID" value="NC_013132.1"/>
</dbReference>
<evidence type="ECO:0000256" key="1">
    <source>
        <dbReference type="ARBA" id="ARBA00022448"/>
    </source>
</evidence>
<feature type="transmembrane region" description="Helical" evidence="7">
    <location>
        <begin position="191"/>
        <end position="213"/>
    </location>
</feature>
<evidence type="ECO:0000313" key="10">
    <source>
        <dbReference type="EMBL" id="ACU62532.1"/>
    </source>
</evidence>
<evidence type="ECO:0000259" key="9">
    <source>
        <dbReference type="PROSITE" id="PS51007"/>
    </source>
</evidence>
<keyword evidence="1" id="KW-0813">Transport</keyword>
<dbReference type="InterPro" id="IPR008168">
    <property type="entry name" value="Cyt_C_IC"/>
</dbReference>
<evidence type="ECO:0000256" key="3">
    <source>
        <dbReference type="ARBA" id="ARBA00022723"/>
    </source>
</evidence>
<keyword evidence="3 6" id="KW-0479">Metal-binding</keyword>
<dbReference type="OrthoDB" id="772592at2"/>
<feature type="signal peptide" evidence="8">
    <location>
        <begin position="1"/>
        <end position="24"/>
    </location>
</feature>
<keyword evidence="2 6" id="KW-0349">Heme</keyword>
<gene>
    <name evidence="10" type="ordered locus">Cpin_5100</name>
</gene>
<organism evidence="10 11">
    <name type="scientific">Chitinophaga pinensis (strain ATCC 43595 / DSM 2588 / LMG 13176 / NBRC 15968 / NCIMB 11800 / UQM 2034)</name>
    <dbReference type="NCBI Taxonomy" id="485918"/>
    <lineage>
        <taxon>Bacteria</taxon>
        <taxon>Pseudomonadati</taxon>
        <taxon>Bacteroidota</taxon>
        <taxon>Chitinophagia</taxon>
        <taxon>Chitinophagales</taxon>
        <taxon>Chitinophagaceae</taxon>
        <taxon>Chitinophaga</taxon>
    </lineage>
</organism>
<dbReference type="KEGG" id="cpi:Cpin_5100"/>
<dbReference type="Pfam" id="PF08592">
    <property type="entry name" value="Anthrone_oxy"/>
    <property type="match status" value="1"/>
</dbReference>
<evidence type="ECO:0000256" key="5">
    <source>
        <dbReference type="ARBA" id="ARBA00023004"/>
    </source>
</evidence>
<keyword evidence="4" id="KW-0249">Electron transport</keyword>
<dbReference type="GO" id="GO:0020037">
    <property type="term" value="F:heme binding"/>
    <property type="evidence" value="ECO:0007669"/>
    <property type="project" value="InterPro"/>
</dbReference>
<name>A0A979G8A8_CHIPD</name>
<dbReference type="AlphaFoldDB" id="A0A979G8A8"/>
<keyword evidence="5 6" id="KW-0408">Iron</keyword>
<dbReference type="GO" id="GO:0005506">
    <property type="term" value="F:iron ion binding"/>
    <property type="evidence" value="ECO:0007669"/>
    <property type="project" value="InterPro"/>
</dbReference>
<protein>
    <submittedName>
        <fullName evidence="10">Cytochrome c class I</fullName>
    </submittedName>
</protein>
<dbReference type="InterPro" id="IPR009056">
    <property type="entry name" value="Cyt_c-like_dom"/>
</dbReference>
<feature type="transmembrane region" description="Helical" evidence="7">
    <location>
        <begin position="115"/>
        <end position="139"/>
    </location>
</feature>
<proteinExistence type="predicted"/>
<evidence type="ECO:0000256" key="8">
    <source>
        <dbReference type="SAM" id="SignalP"/>
    </source>
</evidence>
<keyword evidence="7" id="KW-1133">Transmembrane helix</keyword>
<dbReference type="SUPFAM" id="SSF46626">
    <property type="entry name" value="Cytochrome c"/>
    <property type="match status" value="1"/>
</dbReference>